<dbReference type="InterPro" id="IPR050625">
    <property type="entry name" value="ParA/MinD_ATPase"/>
</dbReference>
<name>X1UIA9_9ZZZZ</name>
<dbReference type="SUPFAM" id="SSF52540">
    <property type="entry name" value="P-loop containing nucleoside triphosphate hydrolases"/>
    <property type="match status" value="1"/>
</dbReference>
<dbReference type="Gene3D" id="3.40.50.300">
    <property type="entry name" value="P-loop containing nucleotide triphosphate hydrolases"/>
    <property type="match status" value="1"/>
</dbReference>
<dbReference type="AlphaFoldDB" id="X1UIA9"/>
<dbReference type="PANTHER" id="PTHR43384">
    <property type="entry name" value="SEPTUM SITE-DETERMINING PROTEIN MIND HOMOLOG, CHLOROPLASTIC-RELATED"/>
    <property type="match status" value="1"/>
</dbReference>
<dbReference type="Pfam" id="PF01656">
    <property type="entry name" value="CbiA"/>
    <property type="match status" value="1"/>
</dbReference>
<comment type="caution">
    <text evidence="2">The sequence shown here is derived from an EMBL/GenBank/DDBJ whole genome shotgun (WGS) entry which is preliminary data.</text>
</comment>
<dbReference type="GO" id="GO:0016887">
    <property type="term" value="F:ATP hydrolysis activity"/>
    <property type="evidence" value="ECO:0007669"/>
    <property type="project" value="TreeGrafter"/>
</dbReference>
<dbReference type="EMBL" id="BARW01030122">
    <property type="protein sequence ID" value="GAJ03312.1"/>
    <property type="molecule type" value="Genomic_DNA"/>
</dbReference>
<feature type="non-terminal residue" evidence="2">
    <location>
        <position position="233"/>
    </location>
</feature>
<dbReference type="GO" id="GO:0005524">
    <property type="term" value="F:ATP binding"/>
    <property type="evidence" value="ECO:0007669"/>
    <property type="project" value="TreeGrafter"/>
</dbReference>
<gene>
    <name evidence="2" type="ORF">S12H4_48235</name>
</gene>
<sequence length="233" mass="25948">MISALIIKYLKEHASGPILALDADPDSNLATVLGIPMEKTIGDLREQTLKEIKNLPAGMSKSGYIEAGLHEIIVETEKVDLITMGRSEGPGCYCYINNLLRKFADDLQSSYDWVVMDNEAGMEHLSRRTASKVDSLIVVVNQSPLSIDCAKRIVNLISDLKKEVARKYLLINFVDENKIDSVRKKIEGIEIEYLGYVPHDAALEANIFNGDSFYNLDNTPAVLKIEEIMSKIS</sequence>
<evidence type="ECO:0000313" key="2">
    <source>
        <dbReference type="EMBL" id="GAJ03312.1"/>
    </source>
</evidence>
<dbReference type="GO" id="GO:0009898">
    <property type="term" value="C:cytoplasmic side of plasma membrane"/>
    <property type="evidence" value="ECO:0007669"/>
    <property type="project" value="TreeGrafter"/>
</dbReference>
<dbReference type="PANTHER" id="PTHR43384:SF7">
    <property type="entry name" value="CARBON-MONOXIDE DEHYDROGENASE ACCESSORY PROTEIN"/>
    <property type="match status" value="1"/>
</dbReference>
<dbReference type="GO" id="GO:0005829">
    <property type="term" value="C:cytosol"/>
    <property type="evidence" value="ECO:0007669"/>
    <property type="project" value="TreeGrafter"/>
</dbReference>
<proteinExistence type="predicted"/>
<reference evidence="2" key="1">
    <citation type="journal article" date="2014" name="Front. Microbiol.">
        <title>High frequency of phylogenetically diverse reductive dehalogenase-homologous genes in deep subseafloor sedimentary metagenomes.</title>
        <authorList>
            <person name="Kawai M."/>
            <person name="Futagami T."/>
            <person name="Toyoda A."/>
            <person name="Takaki Y."/>
            <person name="Nishi S."/>
            <person name="Hori S."/>
            <person name="Arai W."/>
            <person name="Tsubouchi T."/>
            <person name="Morono Y."/>
            <person name="Uchiyama I."/>
            <person name="Ito T."/>
            <person name="Fujiyama A."/>
            <person name="Inagaki F."/>
            <person name="Takami H."/>
        </authorList>
    </citation>
    <scope>NUCLEOTIDE SEQUENCE</scope>
    <source>
        <strain evidence="2">Expedition CK06-06</strain>
    </source>
</reference>
<dbReference type="InterPro" id="IPR027417">
    <property type="entry name" value="P-loop_NTPase"/>
</dbReference>
<organism evidence="2">
    <name type="scientific">marine sediment metagenome</name>
    <dbReference type="NCBI Taxonomy" id="412755"/>
    <lineage>
        <taxon>unclassified sequences</taxon>
        <taxon>metagenomes</taxon>
        <taxon>ecological metagenomes</taxon>
    </lineage>
</organism>
<evidence type="ECO:0000259" key="1">
    <source>
        <dbReference type="Pfam" id="PF01656"/>
    </source>
</evidence>
<dbReference type="InterPro" id="IPR002586">
    <property type="entry name" value="CobQ/CobB/MinD/ParA_Nub-bd_dom"/>
</dbReference>
<protein>
    <recommendedName>
        <fullName evidence="1">CobQ/CobB/MinD/ParA nucleotide binding domain-containing protein</fullName>
    </recommendedName>
</protein>
<feature type="domain" description="CobQ/CobB/MinD/ParA nucleotide binding" evidence="1">
    <location>
        <begin position="2"/>
        <end position="210"/>
    </location>
</feature>
<dbReference type="InterPro" id="IPR014433">
    <property type="entry name" value="CooC"/>
</dbReference>
<accession>X1UIA9</accession>
<dbReference type="PIRSF" id="PIRSF005647">
    <property type="entry name" value="CooC"/>
    <property type="match status" value="1"/>
</dbReference>
<dbReference type="GO" id="GO:0051782">
    <property type="term" value="P:negative regulation of cell division"/>
    <property type="evidence" value="ECO:0007669"/>
    <property type="project" value="TreeGrafter"/>
</dbReference>